<proteinExistence type="inferred from homology"/>
<dbReference type="GO" id="GO:0016740">
    <property type="term" value="F:transferase activity"/>
    <property type="evidence" value="ECO:0007669"/>
    <property type="project" value="UniProtKB-KW"/>
</dbReference>
<protein>
    <submittedName>
        <fullName evidence="2">CoA-transferase family III</fullName>
    </submittedName>
</protein>
<evidence type="ECO:0000256" key="1">
    <source>
        <dbReference type="ARBA" id="ARBA00008383"/>
    </source>
</evidence>
<dbReference type="Proteomes" id="UP000053732">
    <property type="component" value="Unassembled WGS sequence"/>
</dbReference>
<dbReference type="InterPro" id="IPR003673">
    <property type="entry name" value="CoA-Trfase_fam_III"/>
</dbReference>
<keyword evidence="3" id="KW-1185">Reference proteome</keyword>
<comment type="similarity">
    <text evidence="1">Belongs to the CoA-transferase III family.</text>
</comment>
<sequence length="102" mass="11332">MEPLKGIKVHLPVSYYPSIVPLFYVSTEFRPLAVRPDQLAGKKTSITLDLRDGSSRNACLRLLTAVDVLTDPFRSGVLKRRGPSLTEVLAKYSPHLIVARIT</sequence>
<dbReference type="Pfam" id="PF02515">
    <property type="entry name" value="CoA_transf_3"/>
    <property type="match status" value="1"/>
</dbReference>
<evidence type="ECO:0000313" key="3">
    <source>
        <dbReference type="Proteomes" id="UP000053732"/>
    </source>
</evidence>
<dbReference type="EMBL" id="HG793145">
    <property type="protein sequence ID" value="CRL24528.1"/>
    <property type="molecule type" value="Genomic_DNA"/>
</dbReference>
<name>A0A0G4PDX0_PENC3</name>
<keyword evidence="2" id="KW-0808">Transferase</keyword>
<dbReference type="Gene3D" id="3.40.50.10540">
    <property type="entry name" value="Crotonobetainyl-coa:carnitine coa-transferase, domain 1"/>
    <property type="match status" value="1"/>
</dbReference>
<evidence type="ECO:0000313" key="2">
    <source>
        <dbReference type="EMBL" id="CRL24528.1"/>
    </source>
</evidence>
<gene>
    <name evidence="2" type="ORF">PCAMFM013_S012g000137</name>
</gene>
<organism evidence="2 3">
    <name type="scientific">Penicillium camemberti (strain FM 013)</name>
    <dbReference type="NCBI Taxonomy" id="1429867"/>
    <lineage>
        <taxon>Eukaryota</taxon>
        <taxon>Fungi</taxon>
        <taxon>Dikarya</taxon>
        <taxon>Ascomycota</taxon>
        <taxon>Pezizomycotina</taxon>
        <taxon>Eurotiomycetes</taxon>
        <taxon>Eurotiomycetidae</taxon>
        <taxon>Eurotiales</taxon>
        <taxon>Aspergillaceae</taxon>
        <taxon>Penicillium</taxon>
    </lineage>
</organism>
<dbReference type="AlphaFoldDB" id="A0A0G4PDX0"/>
<accession>A0A0G4PDX0</accession>
<dbReference type="SUPFAM" id="SSF89796">
    <property type="entry name" value="CoA-transferase family III (CaiB/BaiF)"/>
    <property type="match status" value="1"/>
</dbReference>
<reference evidence="2 3" key="1">
    <citation type="journal article" date="2014" name="Nat. Commun.">
        <title>Multiple recent horizontal transfers of a large genomic region in cheese making fungi.</title>
        <authorList>
            <person name="Cheeseman K."/>
            <person name="Ropars J."/>
            <person name="Renault P."/>
            <person name="Dupont J."/>
            <person name="Gouzy J."/>
            <person name="Branca A."/>
            <person name="Abraham A.L."/>
            <person name="Ceppi M."/>
            <person name="Conseiller E."/>
            <person name="Debuchy R."/>
            <person name="Malagnac F."/>
            <person name="Goarin A."/>
            <person name="Silar P."/>
            <person name="Lacoste S."/>
            <person name="Sallet E."/>
            <person name="Bensimon A."/>
            <person name="Giraud T."/>
            <person name="Brygoo Y."/>
        </authorList>
    </citation>
    <scope>NUCLEOTIDE SEQUENCE [LARGE SCALE GENOMIC DNA]</scope>
    <source>
        <strain evidence="3">FM 013</strain>
    </source>
</reference>
<dbReference type="STRING" id="1429867.A0A0G4PDX0"/>
<dbReference type="InterPro" id="IPR023606">
    <property type="entry name" value="CoA-Trfase_III_dom_1_sf"/>
</dbReference>